<feature type="compositionally biased region" description="Basic and acidic residues" evidence="17">
    <location>
        <begin position="243"/>
        <end position="252"/>
    </location>
</feature>
<accession>A0A8K9UL14</accession>
<reference evidence="19" key="3">
    <citation type="submission" date="2025-09" db="UniProtKB">
        <authorList>
            <consortium name="Ensembl"/>
        </authorList>
    </citation>
    <scope>IDENTIFICATION</scope>
</reference>
<evidence type="ECO:0000313" key="19">
    <source>
        <dbReference type="Ensembl" id="ENSOMYP00000110860.1"/>
    </source>
</evidence>
<organism evidence="19 20">
    <name type="scientific">Oncorhynchus mykiss</name>
    <name type="common">Rainbow trout</name>
    <name type="synonym">Salmo gairdneri</name>
    <dbReference type="NCBI Taxonomy" id="8022"/>
    <lineage>
        <taxon>Eukaryota</taxon>
        <taxon>Metazoa</taxon>
        <taxon>Chordata</taxon>
        <taxon>Craniata</taxon>
        <taxon>Vertebrata</taxon>
        <taxon>Euteleostomi</taxon>
        <taxon>Actinopterygii</taxon>
        <taxon>Neopterygii</taxon>
        <taxon>Teleostei</taxon>
        <taxon>Protacanthopterygii</taxon>
        <taxon>Salmoniformes</taxon>
        <taxon>Salmonidae</taxon>
        <taxon>Salmoninae</taxon>
        <taxon>Oncorhynchus</taxon>
    </lineage>
</organism>
<evidence type="ECO:0000256" key="6">
    <source>
        <dbReference type="ARBA" id="ARBA00022553"/>
    </source>
</evidence>
<dbReference type="GO" id="GO:0005634">
    <property type="term" value="C:nucleus"/>
    <property type="evidence" value="ECO:0007669"/>
    <property type="project" value="UniProtKB-SubCell"/>
</dbReference>
<dbReference type="GO" id="GO:0035556">
    <property type="term" value="P:intracellular signal transduction"/>
    <property type="evidence" value="ECO:0007669"/>
    <property type="project" value="TreeGrafter"/>
</dbReference>
<keyword evidence="8 15" id="KW-0547">Nucleotide-binding</keyword>
<keyword evidence="12" id="KW-0539">Nucleus</keyword>
<dbReference type="Gene3D" id="3.30.200.20">
    <property type="entry name" value="Phosphorylase Kinase, domain 1"/>
    <property type="match status" value="1"/>
</dbReference>
<dbReference type="Gene3D" id="1.10.510.10">
    <property type="entry name" value="Transferase(Phosphotransferase) domain 1"/>
    <property type="match status" value="2"/>
</dbReference>
<dbReference type="GO" id="GO:0050684">
    <property type="term" value="P:regulation of mRNA processing"/>
    <property type="evidence" value="ECO:0007669"/>
    <property type="project" value="TreeGrafter"/>
</dbReference>
<evidence type="ECO:0000256" key="5">
    <source>
        <dbReference type="ARBA" id="ARBA00022527"/>
    </source>
</evidence>
<dbReference type="PANTHER" id="PTHR47634">
    <property type="entry name" value="PROTEIN KINASE DOMAIN-CONTAINING PROTEIN-RELATED"/>
    <property type="match status" value="1"/>
</dbReference>
<dbReference type="GO" id="GO:0004674">
    <property type="term" value="F:protein serine/threonine kinase activity"/>
    <property type="evidence" value="ECO:0007669"/>
    <property type="project" value="UniProtKB-KW"/>
</dbReference>
<evidence type="ECO:0000256" key="8">
    <source>
        <dbReference type="ARBA" id="ARBA00022741"/>
    </source>
</evidence>
<dbReference type="GeneTree" id="ENSGT00940000154795"/>
<evidence type="ECO:0000256" key="14">
    <source>
        <dbReference type="ARBA" id="ARBA00048679"/>
    </source>
</evidence>
<name>A0A8K9UL14_ONCMY</name>
<dbReference type="AlphaFoldDB" id="A0A8K9UL14"/>
<dbReference type="PANTHER" id="PTHR47634:SF6">
    <property type="entry name" value="SRSF PROTEIN KINASE 2"/>
    <property type="match status" value="1"/>
</dbReference>
<feature type="binding site" evidence="15">
    <location>
        <position position="65"/>
    </location>
    <ligand>
        <name>ATP</name>
        <dbReference type="ChEBI" id="CHEBI:30616"/>
    </ligand>
</feature>
<dbReference type="FunFam" id="1.10.510.10:FF:000275">
    <property type="entry name" value="SRSF protein kinase 2 isoform X3"/>
    <property type="match status" value="1"/>
</dbReference>
<evidence type="ECO:0000256" key="10">
    <source>
        <dbReference type="ARBA" id="ARBA00022782"/>
    </source>
</evidence>
<feature type="compositionally biased region" description="Basic residues" evidence="17">
    <location>
        <begin position="211"/>
        <end position="225"/>
    </location>
</feature>
<dbReference type="GO" id="GO:0005737">
    <property type="term" value="C:cytoplasm"/>
    <property type="evidence" value="ECO:0007669"/>
    <property type="project" value="UniProtKB-SubCell"/>
</dbReference>
<evidence type="ECO:0000313" key="20">
    <source>
        <dbReference type="Proteomes" id="UP000694395"/>
    </source>
</evidence>
<evidence type="ECO:0000256" key="4">
    <source>
        <dbReference type="ARBA" id="ARBA00022490"/>
    </source>
</evidence>
<dbReference type="Ensembl" id="ENSOMYT00000144971.1">
    <property type="protein sequence ID" value="ENSOMYP00000110860.1"/>
    <property type="gene ID" value="ENSOMYG00000013281.2"/>
</dbReference>
<evidence type="ECO:0000256" key="15">
    <source>
        <dbReference type="PROSITE-ProRule" id="PRU10141"/>
    </source>
</evidence>
<dbReference type="InterPro" id="IPR017441">
    <property type="entry name" value="Protein_kinase_ATP_BS"/>
</dbReference>
<evidence type="ECO:0000256" key="3">
    <source>
        <dbReference type="ARBA" id="ARBA00012513"/>
    </source>
</evidence>
<dbReference type="InterPro" id="IPR051334">
    <property type="entry name" value="SRPK"/>
</dbReference>
<dbReference type="GO" id="GO:0005524">
    <property type="term" value="F:ATP binding"/>
    <property type="evidence" value="ECO:0007669"/>
    <property type="project" value="UniProtKB-UniRule"/>
</dbReference>
<protein>
    <recommendedName>
        <fullName evidence="3">non-specific serine/threonine protein kinase</fullName>
        <ecNumber evidence="3">2.7.11.1</ecNumber>
    </recommendedName>
</protein>
<evidence type="ECO:0000256" key="2">
    <source>
        <dbReference type="ARBA" id="ARBA00004496"/>
    </source>
</evidence>
<dbReference type="InterPro" id="IPR008271">
    <property type="entry name" value="Ser/Thr_kinase_AS"/>
</dbReference>
<comment type="subcellular location">
    <subcellularLocation>
        <location evidence="2">Cytoplasm</location>
    </subcellularLocation>
    <subcellularLocation>
        <location evidence="1">Nucleus</location>
    </subcellularLocation>
</comment>
<comment type="catalytic activity">
    <reaction evidence="13">
        <text>L-threonyl-[protein] + ATP = O-phospho-L-threonyl-[protein] + ADP + H(+)</text>
        <dbReference type="Rhea" id="RHEA:46608"/>
        <dbReference type="Rhea" id="RHEA-COMP:11060"/>
        <dbReference type="Rhea" id="RHEA-COMP:11605"/>
        <dbReference type="ChEBI" id="CHEBI:15378"/>
        <dbReference type="ChEBI" id="CHEBI:30013"/>
        <dbReference type="ChEBI" id="CHEBI:30616"/>
        <dbReference type="ChEBI" id="CHEBI:61977"/>
        <dbReference type="ChEBI" id="CHEBI:456216"/>
        <dbReference type="EC" id="2.7.11.1"/>
    </reaction>
</comment>
<proteinExistence type="inferred from homology"/>
<evidence type="ECO:0000256" key="13">
    <source>
        <dbReference type="ARBA" id="ARBA00047899"/>
    </source>
</evidence>
<dbReference type="GO" id="GO:0030154">
    <property type="term" value="P:cell differentiation"/>
    <property type="evidence" value="ECO:0007669"/>
    <property type="project" value="UniProtKB-KW"/>
</dbReference>
<evidence type="ECO:0000256" key="11">
    <source>
        <dbReference type="ARBA" id="ARBA00022840"/>
    </source>
</evidence>
<evidence type="ECO:0000256" key="12">
    <source>
        <dbReference type="ARBA" id="ARBA00023242"/>
    </source>
</evidence>
<dbReference type="PROSITE" id="PS00108">
    <property type="entry name" value="PROTEIN_KINASE_ST"/>
    <property type="match status" value="1"/>
</dbReference>
<reference evidence="19" key="2">
    <citation type="submission" date="2025-08" db="UniProtKB">
        <authorList>
            <consortium name="Ensembl"/>
        </authorList>
    </citation>
    <scope>IDENTIFICATION</scope>
</reference>
<keyword evidence="20" id="KW-1185">Reference proteome</keyword>
<reference evidence="19" key="1">
    <citation type="submission" date="2020-07" db="EMBL/GenBank/DDBJ databases">
        <title>A long reads based de novo assembly of the rainbow trout Arlee double haploid line genome.</title>
        <authorList>
            <person name="Gao G."/>
            <person name="Palti Y."/>
        </authorList>
    </citation>
    <scope>NUCLEOTIDE SEQUENCE [LARGE SCALE GENOMIC DNA]</scope>
</reference>
<keyword evidence="10" id="KW-0221">Differentiation</keyword>
<keyword evidence="6" id="KW-0597">Phosphoprotein</keyword>
<dbReference type="InterPro" id="IPR000719">
    <property type="entry name" value="Prot_kinase_dom"/>
</dbReference>
<dbReference type="PROSITE" id="PS50011">
    <property type="entry name" value="PROTEIN_KINASE_DOM"/>
    <property type="match status" value="1"/>
</dbReference>
<keyword evidence="4" id="KW-0963">Cytoplasm</keyword>
<keyword evidence="11 15" id="KW-0067">ATP-binding</keyword>
<evidence type="ECO:0000256" key="7">
    <source>
        <dbReference type="ARBA" id="ARBA00022679"/>
    </source>
</evidence>
<dbReference type="PROSITE" id="PS00107">
    <property type="entry name" value="PROTEIN_KINASE_ATP"/>
    <property type="match status" value="1"/>
</dbReference>
<evidence type="ECO:0000256" key="16">
    <source>
        <dbReference type="RuleBase" id="RU000304"/>
    </source>
</evidence>
<dbReference type="FunFam" id="3.30.200.20:FF:000163">
    <property type="entry name" value="SRSF protein kinase 2 isoform X1"/>
    <property type="match status" value="1"/>
</dbReference>
<dbReference type="EC" id="2.7.11.1" evidence="3"/>
<comment type="similarity">
    <text evidence="16">Belongs to the protein kinase superfamily.</text>
</comment>
<keyword evidence="5 16" id="KW-0723">Serine/threonine-protein kinase</keyword>
<dbReference type="Pfam" id="PF00069">
    <property type="entry name" value="Pkinase"/>
    <property type="match status" value="2"/>
</dbReference>
<evidence type="ECO:0000256" key="17">
    <source>
        <dbReference type="SAM" id="MobiDB-lite"/>
    </source>
</evidence>
<sequence length="470" mass="52976">PEEILGSDDEEQEDPTDYCKGGYHPVKIGDLFNGRYHVIRKLGWGHFSTVWLCWDIQVKNFVAMKVVKSAQHYTETALDEIKLLRCVRESDPSDQNKEMVVQLIDDFKISGINGIHVCMVFEVLGHHLLKWIIKSNYQGLPLPCVKSIIKQVLQGLDYLHSKCKIIHTDIKPENILMCVDDAFVRRMAVEATEWQKAGAPPPSGSAGRVGKISKNKKKKLKKKQKRQTELLEIRMREIEALEREAEKQRATEGPDGEGGTHSPKHTPRNAALGPAVALGENDVVLAKAKAADLLVNPLDPRNADTLRVKIADLGNACWVHKHFTEDIQTRQYRSIEVLIGAGYSTPADIWSTACMAFELATGDYLFEPHSGEDYSRDEDHIALIMELLGKVPRKVVAAGKYSREFFSKKGELRHITKLKPWSLFDVLVEKYGWAPEDAGHFTHFLLPMLEMVPEKRASAGDCLSHPWLNS</sequence>
<dbReference type="FunFam" id="1.10.510.10:FF:000105">
    <property type="entry name" value="SRSF protein kinase 2"/>
    <property type="match status" value="1"/>
</dbReference>
<feature type="region of interest" description="Disordered" evidence="17">
    <location>
        <begin position="194"/>
        <end position="226"/>
    </location>
</feature>
<keyword evidence="9" id="KW-0418">Kinase</keyword>
<dbReference type="SMART" id="SM00220">
    <property type="entry name" value="S_TKc"/>
    <property type="match status" value="1"/>
</dbReference>
<feature type="region of interest" description="Disordered" evidence="17">
    <location>
        <begin position="243"/>
        <end position="271"/>
    </location>
</feature>
<evidence type="ECO:0000259" key="18">
    <source>
        <dbReference type="PROSITE" id="PS50011"/>
    </source>
</evidence>
<dbReference type="GO" id="GO:0000245">
    <property type="term" value="P:spliceosomal complex assembly"/>
    <property type="evidence" value="ECO:0007669"/>
    <property type="project" value="TreeGrafter"/>
</dbReference>
<evidence type="ECO:0000256" key="9">
    <source>
        <dbReference type="ARBA" id="ARBA00022777"/>
    </source>
</evidence>
<comment type="catalytic activity">
    <reaction evidence="14">
        <text>L-seryl-[protein] + ATP = O-phospho-L-seryl-[protein] + ADP + H(+)</text>
        <dbReference type="Rhea" id="RHEA:17989"/>
        <dbReference type="Rhea" id="RHEA-COMP:9863"/>
        <dbReference type="Rhea" id="RHEA-COMP:11604"/>
        <dbReference type="ChEBI" id="CHEBI:15378"/>
        <dbReference type="ChEBI" id="CHEBI:29999"/>
        <dbReference type="ChEBI" id="CHEBI:30616"/>
        <dbReference type="ChEBI" id="CHEBI:83421"/>
        <dbReference type="ChEBI" id="CHEBI:456216"/>
        <dbReference type="EC" id="2.7.11.1"/>
    </reaction>
</comment>
<feature type="domain" description="Protein kinase" evidence="18">
    <location>
        <begin position="36"/>
        <end position="468"/>
    </location>
</feature>
<keyword evidence="7" id="KW-0808">Transferase</keyword>
<dbReference type="Proteomes" id="UP000694395">
    <property type="component" value="Chromosome 30"/>
</dbReference>
<dbReference type="SUPFAM" id="SSF56112">
    <property type="entry name" value="Protein kinase-like (PK-like)"/>
    <property type="match status" value="1"/>
</dbReference>
<evidence type="ECO:0000256" key="1">
    <source>
        <dbReference type="ARBA" id="ARBA00004123"/>
    </source>
</evidence>
<dbReference type="InterPro" id="IPR011009">
    <property type="entry name" value="Kinase-like_dom_sf"/>
</dbReference>